<evidence type="ECO:0000256" key="1">
    <source>
        <dbReference type="ARBA" id="ARBA00038158"/>
    </source>
</evidence>
<sequence>MPRPMDIAGDLIEVDSSSSADSGFGDEISNFTASVRASIYEYPIENGRRYHAFRSGVYCLPNDEVGTVPSLEQDRLDLTHVLIITAIGDKLFLAPVDPNKMSRILDIGTGTGIWSMAMGEQFPNLEARYDLSAIQPPWVPPNVKFIVDDVEAPWVSQPPFDFIFCRYMTACISNWPLLVERIYENVAQGGWAEFQDFDLVFYSQDGALSQQDGNIGYWSNQMFEAVRQIGREPHPGPNLERWVCNAGFKNVHREKFKIPVGSWAKERRLKEVGLLNLAQMLDGLEAFSQRCFCQVLRWEKDDLLDLLEKVRMELMNKSLHLRFEFYVVYGQKC</sequence>
<keyword evidence="3" id="KW-1185">Reference proteome</keyword>
<dbReference type="SUPFAM" id="SSF53335">
    <property type="entry name" value="S-adenosyl-L-methionine-dependent methyltransferases"/>
    <property type="match status" value="1"/>
</dbReference>
<dbReference type="Gene3D" id="3.40.50.150">
    <property type="entry name" value="Vaccinia Virus protein VP39"/>
    <property type="match status" value="1"/>
</dbReference>
<dbReference type="EMBL" id="JAULSU010000007">
    <property type="protein sequence ID" value="KAK0611708.1"/>
    <property type="molecule type" value="Genomic_DNA"/>
</dbReference>
<comment type="similarity">
    <text evidence="1">Belongs to the methyltransferase superfamily. LaeA methyltransferase family.</text>
</comment>
<comment type="caution">
    <text evidence="2">The sequence shown here is derived from an EMBL/GenBank/DDBJ whole genome shotgun (WGS) entry which is preliminary data.</text>
</comment>
<evidence type="ECO:0000313" key="2">
    <source>
        <dbReference type="EMBL" id="KAK0611708.1"/>
    </source>
</evidence>
<gene>
    <name evidence="2" type="ORF">B0T14DRAFT_571578</name>
</gene>
<dbReference type="InterPro" id="IPR029063">
    <property type="entry name" value="SAM-dependent_MTases_sf"/>
</dbReference>
<name>A0AA39TYB6_9PEZI</name>
<reference evidence="2" key="1">
    <citation type="submission" date="2023-06" db="EMBL/GenBank/DDBJ databases">
        <title>Genome-scale phylogeny and comparative genomics of the fungal order Sordariales.</title>
        <authorList>
            <consortium name="Lawrence Berkeley National Laboratory"/>
            <person name="Hensen N."/>
            <person name="Bonometti L."/>
            <person name="Westerberg I."/>
            <person name="Brannstrom I.O."/>
            <person name="Guillou S."/>
            <person name="Cros-Aarteil S."/>
            <person name="Calhoun S."/>
            <person name="Haridas S."/>
            <person name="Kuo A."/>
            <person name="Mondo S."/>
            <person name="Pangilinan J."/>
            <person name="Riley R."/>
            <person name="Labutti K."/>
            <person name="Andreopoulos B."/>
            <person name="Lipzen A."/>
            <person name="Chen C."/>
            <person name="Yanf M."/>
            <person name="Daum C."/>
            <person name="Ng V."/>
            <person name="Clum A."/>
            <person name="Steindorff A."/>
            <person name="Ohm R."/>
            <person name="Martin F."/>
            <person name="Silar P."/>
            <person name="Natvig D."/>
            <person name="Lalanne C."/>
            <person name="Gautier V."/>
            <person name="Ament-Velasquez S.L."/>
            <person name="Kruys A."/>
            <person name="Hutchinson M.I."/>
            <person name="Powell A.J."/>
            <person name="Barry K."/>
            <person name="Miller A.N."/>
            <person name="Grigoriev I.V."/>
            <person name="Debuchy R."/>
            <person name="Gladieux P."/>
            <person name="Thoren M.H."/>
            <person name="Johannesson H."/>
        </authorList>
    </citation>
    <scope>NUCLEOTIDE SEQUENCE</scope>
    <source>
        <strain evidence="2">CBS 606.72</strain>
    </source>
</reference>
<dbReference type="Proteomes" id="UP001175000">
    <property type="component" value="Unassembled WGS sequence"/>
</dbReference>
<proteinExistence type="inferred from homology"/>
<keyword evidence="2" id="KW-0808">Transferase</keyword>
<dbReference type="GO" id="GO:0032259">
    <property type="term" value="P:methylation"/>
    <property type="evidence" value="ECO:0007669"/>
    <property type="project" value="UniProtKB-KW"/>
</dbReference>
<dbReference type="PANTHER" id="PTHR43591:SF10">
    <property type="entry name" value="ABC TRANSMEMBRANE TYPE-1 DOMAIN-CONTAINING PROTEIN-RELATED"/>
    <property type="match status" value="1"/>
</dbReference>
<keyword evidence="2" id="KW-0489">Methyltransferase</keyword>
<accession>A0AA39TYB6</accession>
<organism evidence="2 3">
    <name type="scientific">Immersiella caudata</name>
    <dbReference type="NCBI Taxonomy" id="314043"/>
    <lineage>
        <taxon>Eukaryota</taxon>
        <taxon>Fungi</taxon>
        <taxon>Dikarya</taxon>
        <taxon>Ascomycota</taxon>
        <taxon>Pezizomycotina</taxon>
        <taxon>Sordariomycetes</taxon>
        <taxon>Sordariomycetidae</taxon>
        <taxon>Sordariales</taxon>
        <taxon>Lasiosphaeriaceae</taxon>
        <taxon>Immersiella</taxon>
    </lineage>
</organism>
<dbReference type="Pfam" id="PF13489">
    <property type="entry name" value="Methyltransf_23"/>
    <property type="match status" value="1"/>
</dbReference>
<dbReference type="PANTHER" id="PTHR43591">
    <property type="entry name" value="METHYLTRANSFERASE"/>
    <property type="match status" value="1"/>
</dbReference>
<evidence type="ECO:0000313" key="3">
    <source>
        <dbReference type="Proteomes" id="UP001175000"/>
    </source>
</evidence>
<dbReference type="GO" id="GO:0008168">
    <property type="term" value="F:methyltransferase activity"/>
    <property type="evidence" value="ECO:0007669"/>
    <property type="project" value="UniProtKB-KW"/>
</dbReference>
<dbReference type="AlphaFoldDB" id="A0AA39TYB6"/>
<protein>
    <submittedName>
        <fullName evidence="2">S-adenosyl-L-methionine-dependent methyltransferase</fullName>
    </submittedName>
</protein>
<dbReference type="CDD" id="cd02440">
    <property type="entry name" value="AdoMet_MTases"/>
    <property type="match status" value="1"/>
</dbReference>